<dbReference type="AlphaFoldDB" id="A0A183WSN7"/>
<protein>
    <submittedName>
        <fullName evidence="3">Ovule protein</fullName>
    </submittedName>
</protein>
<keyword evidence="2" id="KW-1185">Reference proteome</keyword>
<reference evidence="3" key="2">
    <citation type="submission" date="2023-11" db="UniProtKB">
        <authorList>
            <consortium name="WormBaseParasite"/>
        </authorList>
    </citation>
    <scope>IDENTIFICATION</scope>
</reference>
<feature type="region of interest" description="Disordered" evidence="1">
    <location>
        <begin position="1"/>
        <end position="58"/>
    </location>
</feature>
<name>A0A183WSN7_TRIRE</name>
<dbReference type="WBParaSite" id="TREG1_46780.1">
    <property type="protein sequence ID" value="TREG1_46780.1"/>
    <property type="gene ID" value="TREG1_46780"/>
</dbReference>
<organism evidence="2 3">
    <name type="scientific">Trichobilharzia regenti</name>
    <name type="common">Nasal bird schistosome</name>
    <dbReference type="NCBI Taxonomy" id="157069"/>
    <lineage>
        <taxon>Eukaryota</taxon>
        <taxon>Metazoa</taxon>
        <taxon>Spiralia</taxon>
        <taxon>Lophotrochozoa</taxon>
        <taxon>Platyhelminthes</taxon>
        <taxon>Trematoda</taxon>
        <taxon>Digenea</taxon>
        <taxon>Strigeidida</taxon>
        <taxon>Schistosomatoidea</taxon>
        <taxon>Schistosomatidae</taxon>
        <taxon>Trichobilharzia</taxon>
    </lineage>
</organism>
<proteinExistence type="predicted"/>
<dbReference type="OrthoDB" id="10317678at2759"/>
<evidence type="ECO:0000313" key="3">
    <source>
        <dbReference type="WBParaSite" id="TREG1_46780.1"/>
    </source>
</evidence>
<feature type="compositionally biased region" description="Polar residues" evidence="1">
    <location>
        <begin position="17"/>
        <end position="26"/>
    </location>
</feature>
<evidence type="ECO:0000313" key="2">
    <source>
        <dbReference type="Proteomes" id="UP000050795"/>
    </source>
</evidence>
<reference evidence="2" key="1">
    <citation type="submission" date="2022-06" db="EMBL/GenBank/DDBJ databases">
        <authorList>
            <person name="Berger JAMES D."/>
            <person name="Berger JAMES D."/>
        </authorList>
    </citation>
    <scope>NUCLEOTIDE SEQUENCE [LARGE SCALE GENOMIC DNA]</scope>
</reference>
<accession>A0A183WSN7</accession>
<sequence>MCFRGAKSPENEGVDSIKSTQSNKLSPSKIEREKSKSTLCSLSFSPTSRSTKSCEQKRRKHILSSEELNQLTKQSSQHLYHFNMPLITDCE</sequence>
<dbReference type="Proteomes" id="UP000050795">
    <property type="component" value="Unassembled WGS sequence"/>
</dbReference>
<evidence type="ECO:0000256" key="1">
    <source>
        <dbReference type="SAM" id="MobiDB-lite"/>
    </source>
</evidence>
<feature type="compositionally biased region" description="Polar residues" evidence="1">
    <location>
        <begin position="37"/>
        <end position="53"/>
    </location>
</feature>